<proteinExistence type="predicted"/>
<protein>
    <submittedName>
        <fullName evidence="2">Uncharacterized protein</fullName>
    </submittedName>
</protein>
<keyword evidence="1" id="KW-0732">Signal</keyword>
<feature type="chain" id="PRO_5035206399" evidence="1">
    <location>
        <begin position="21"/>
        <end position="116"/>
    </location>
</feature>
<accession>A0A8J5S702</accession>
<gene>
    <name evidence="2" type="ORF">GUJ93_ZPchr0003g18279</name>
</gene>
<name>A0A8J5S702_ZIZPA</name>
<dbReference type="Proteomes" id="UP000729402">
    <property type="component" value="Unassembled WGS sequence"/>
</dbReference>
<organism evidence="2 3">
    <name type="scientific">Zizania palustris</name>
    <name type="common">Northern wild rice</name>
    <dbReference type="NCBI Taxonomy" id="103762"/>
    <lineage>
        <taxon>Eukaryota</taxon>
        <taxon>Viridiplantae</taxon>
        <taxon>Streptophyta</taxon>
        <taxon>Embryophyta</taxon>
        <taxon>Tracheophyta</taxon>
        <taxon>Spermatophyta</taxon>
        <taxon>Magnoliopsida</taxon>
        <taxon>Liliopsida</taxon>
        <taxon>Poales</taxon>
        <taxon>Poaceae</taxon>
        <taxon>BOP clade</taxon>
        <taxon>Oryzoideae</taxon>
        <taxon>Oryzeae</taxon>
        <taxon>Zizaniinae</taxon>
        <taxon>Zizania</taxon>
    </lineage>
</organism>
<sequence length="116" mass="12104">MHRLASVVVVAFTTLQPCSPIPPCGPGEASPSGPVCLCPAAPHTVSGQRTLPRIFVGDCCAASTPACRSTPSSRLQSWVVVVLLLVPAAHLVYPTISRQPGHVPRGPTPNKSNYNV</sequence>
<evidence type="ECO:0000313" key="2">
    <source>
        <dbReference type="EMBL" id="KAG8061827.1"/>
    </source>
</evidence>
<comment type="caution">
    <text evidence="2">The sequence shown here is derived from an EMBL/GenBank/DDBJ whole genome shotgun (WGS) entry which is preliminary data.</text>
</comment>
<dbReference type="AlphaFoldDB" id="A0A8J5S702"/>
<feature type="signal peptide" evidence="1">
    <location>
        <begin position="1"/>
        <end position="20"/>
    </location>
</feature>
<reference evidence="2" key="2">
    <citation type="submission" date="2021-02" db="EMBL/GenBank/DDBJ databases">
        <authorList>
            <person name="Kimball J.A."/>
            <person name="Haas M.W."/>
            <person name="Macchietto M."/>
            <person name="Kono T."/>
            <person name="Duquette J."/>
            <person name="Shao M."/>
        </authorList>
    </citation>
    <scope>NUCLEOTIDE SEQUENCE</scope>
    <source>
        <tissue evidence="2">Fresh leaf tissue</tissue>
    </source>
</reference>
<dbReference type="EMBL" id="JAAALK010000286">
    <property type="protein sequence ID" value="KAG8061827.1"/>
    <property type="molecule type" value="Genomic_DNA"/>
</dbReference>
<evidence type="ECO:0000256" key="1">
    <source>
        <dbReference type="SAM" id="SignalP"/>
    </source>
</evidence>
<keyword evidence="3" id="KW-1185">Reference proteome</keyword>
<reference evidence="2" key="1">
    <citation type="journal article" date="2021" name="bioRxiv">
        <title>Whole Genome Assembly and Annotation of Northern Wild Rice, Zizania palustris L., Supports a Whole Genome Duplication in the Zizania Genus.</title>
        <authorList>
            <person name="Haas M."/>
            <person name="Kono T."/>
            <person name="Macchietto M."/>
            <person name="Millas R."/>
            <person name="McGilp L."/>
            <person name="Shao M."/>
            <person name="Duquette J."/>
            <person name="Hirsch C.N."/>
            <person name="Kimball J."/>
        </authorList>
    </citation>
    <scope>NUCLEOTIDE SEQUENCE</scope>
    <source>
        <tissue evidence="2">Fresh leaf tissue</tissue>
    </source>
</reference>
<evidence type="ECO:0000313" key="3">
    <source>
        <dbReference type="Proteomes" id="UP000729402"/>
    </source>
</evidence>